<name>K2JEC9_9GAMM</name>
<dbReference type="PANTHER" id="PTHR21660:SF1">
    <property type="entry name" value="ACYL-COENZYME A THIOESTERASE 13"/>
    <property type="match status" value="1"/>
</dbReference>
<organism evidence="4 5">
    <name type="scientific">Gallaecimonas xiamenensis 3-C-1</name>
    <dbReference type="NCBI Taxonomy" id="745411"/>
    <lineage>
        <taxon>Bacteria</taxon>
        <taxon>Pseudomonadati</taxon>
        <taxon>Pseudomonadota</taxon>
        <taxon>Gammaproteobacteria</taxon>
        <taxon>Enterobacterales</taxon>
        <taxon>Gallaecimonadaceae</taxon>
        <taxon>Gallaecimonas</taxon>
    </lineage>
</organism>
<dbReference type="AlphaFoldDB" id="K2JEC9"/>
<dbReference type="InterPro" id="IPR003736">
    <property type="entry name" value="PAAI_dom"/>
</dbReference>
<dbReference type="InterPro" id="IPR006683">
    <property type="entry name" value="Thioestr_dom"/>
</dbReference>
<evidence type="ECO:0000256" key="2">
    <source>
        <dbReference type="ARBA" id="ARBA00022801"/>
    </source>
</evidence>
<dbReference type="RefSeq" id="WP_008484675.1">
    <property type="nucleotide sequence ID" value="NZ_AMRI01000013.1"/>
</dbReference>
<dbReference type="CDD" id="cd03443">
    <property type="entry name" value="PaaI_thioesterase"/>
    <property type="match status" value="1"/>
</dbReference>
<comment type="similarity">
    <text evidence="1">Belongs to the thioesterase PaaI family.</text>
</comment>
<dbReference type="Pfam" id="PF03061">
    <property type="entry name" value="4HBT"/>
    <property type="match status" value="1"/>
</dbReference>
<dbReference type="PANTHER" id="PTHR21660">
    <property type="entry name" value="THIOESTERASE SUPERFAMILY MEMBER-RELATED"/>
    <property type="match status" value="1"/>
</dbReference>
<dbReference type="OrthoDB" id="9813282at2"/>
<feature type="domain" description="Thioesterase" evidence="3">
    <location>
        <begin position="55"/>
        <end position="132"/>
    </location>
</feature>
<comment type="caution">
    <text evidence="4">The sequence shown here is derived from an EMBL/GenBank/DDBJ whole genome shotgun (WGS) entry which is preliminary data.</text>
</comment>
<dbReference type="NCBIfam" id="TIGR00369">
    <property type="entry name" value="unchar_dom_1"/>
    <property type="match status" value="1"/>
</dbReference>
<dbReference type="PATRIC" id="fig|745411.4.peg.2017"/>
<proteinExistence type="inferred from homology"/>
<dbReference type="InterPro" id="IPR029069">
    <property type="entry name" value="HotDog_dom_sf"/>
</dbReference>
<protein>
    <recommendedName>
        <fullName evidence="3">Thioesterase domain-containing protein</fullName>
    </recommendedName>
</protein>
<dbReference type="eggNOG" id="COG2050">
    <property type="taxonomic scope" value="Bacteria"/>
</dbReference>
<accession>K2JEC9</accession>
<dbReference type="Proteomes" id="UP000006755">
    <property type="component" value="Unassembled WGS sequence"/>
</dbReference>
<dbReference type="STRING" id="745411.B3C1_10287"/>
<keyword evidence="2" id="KW-0378">Hydrolase</keyword>
<gene>
    <name evidence="4" type="ORF">B3C1_10287</name>
</gene>
<dbReference type="Gene3D" id="3.10.129.10">
    <property type="entry name" value="Hotdog Thioesterase"/>
    <property type="match status" value="1"/>
</dbReference>
<sequence length="146" mass="15260">MSISHLTGFEHLQAIISGDIAPPSIFDTMGMYNLTVGQGEVTLGCRATQRHCNPMGGVHGGFAATVLDSVTGCAVHSLLEAGVSYGTVDLAVKMMRPLPMDEALIAEAKVTHISRSLGIAEGSIRSADGKLLASGYATCFIKRPRG</sequence>
<evidence type="ECO:0000313" key="4">
    <source>
        <dbReference type="EMBL" id="EKE72997.1"/>
    </source>
</evidence>
<keyword evidence="5" id="KW-1185">Reference proteome</keyword>
<evidence type="ECO:0000256" key="1">
    <source>
        <dbReference type="ARBA" id="ARBA00008324"/>
    </source>
</evidence>
<reference evidence="4 5" key="1">
    <citation type="journal article" date="2012" name="J. Bacteriol.">
        <title>Genome Sequence of Gallaecimonas xiamenensis Type Strain 3-C-1.</title>
        <authorList>
            <person name="Lai Q."/>
            <person name="Wang L."/>
            <person name="Wang W."/>
            <person name="Shao Z."/>
        </authorList>
    </citation>
    <scope>NUCLEOTIDE SEQUENCE [LARGE SCALE GENOMIC DNA]</scope>
    <source>
        <strain evidence="4 5">3-C-1</strain>
    </source>
</reference>
<dbReference type="InterPro" id="IPR039298">
    <property type="entry name" value="ACOT13"/>
</dbReference>
<dbReference type="GO" id="GO:0047617">
    <property type="term" value="F:fatty acyl-CoA hydrolase activity"/>
    <property type="evidence" value="ECO:0007669"/>
    <property type="project" value="InterPro"/>
</dbReference>
<evidence type="ECO:0000259" key="3">
    <source>
        <dbReference type="Pfam" id="PF03061"/>
    </source>
</evidence>
<dbReference type="SUPFAM" id="SSF54637">
    <property type="entry name" value="Thioesterase/thiol ester dehydrase-isomerase"/>
    <property type="match status" value="1"/>
</dbReference>
<evidence type="ECO:0000313" key="5">
    <source>
        <dbReference type="Proteomes" id="UP000006755"/>
    </source>
</evidence>
<dbReference type="EMBL" id="AMRI01000013">
    <property type="protein sequence ID" value="EKE72997.1"/>
    <property type="molecule type" value="Genomic_DNA"/>
</dbReference>